<name>A0A0A9EEU7_ARUDO</name>
<dbReference type="EMBL" id="GBRH01198601">
    <property type="protein sequence ID" value="JAD99294.1"/>
    <property type="molecule type" value="Transcribed_RNA"/>
</dbReference>
<keyword evidence="1" id="KW-0472">Membrane</keyword>
<accession>A0A0A9EEU7</accession>
<reference evidence="2" key="1">
    <citation type="submission" date="2014-09" db="EMBL/GenBank/DDBJ databases">
        <authorList>
            <person name="Magalhaes I.L.F."/>
            <person name="Oliveira U."/>
            <person name="Santos F.R."/>
            <person name="Vidigal T.H.D.A."/>
            <person name="Brescovit A.D."/>
            <person name="Santos A.J."/>
        </authorList>
    </citation>
    <scope>NUCLEOTIDE SEQUENCE</scope>
    <source>
        <tissue evidence="2">Shoot tissue taken approximately 20 cm above the soil surface</tissue>
    </source>
</reference>
<protein>
    <submittedName>
        <fullName evidence="2">Uncharacterized protein</fullName>
    </submittedName>
</protein>
<evidence type="ECO:0000313" key="2">
    <source>
        <dbReference type="EMBL" id="JAD99294.1"/>
    </source>
</evidence>
<reference evidence="2" key="2">
    <citation type="journal article" date="2015" name="Data Brief">
        <title>Shoot transcriptome of the giant reed, Arundo donax.</title>
        <authorList>
            <person name="Barrero R.A."/>
            <person name="Guerrero F.D."/>
            <person name="Moolhuijzen P."/>
            <person name="Goolsby J.A."/>
            <person name="Tidwell J."/>
            <person name="Bellgard S.E."/>
            <person name="Bellgard M.I."/>
        </authorList>
    </citation>
    <scope>NUCLEOTIDE SEQUENCE</scope>
    <source>
        <tissue evidence="2">Shoot tissue taken approximately 20 cm above the soil surface</tissue>
    </source>
</reference>
<evidence type="ECO:0000256" key="1">
    <source>
        <dbReference type="SAM" id="Phobius"/>
    </source>
</evidence>
<dbReference type="AlphaFoldDB" id="A0A0A9EEU7"/>
<organism evidence="2">
    <name type="scientific">Arundo donax</name>
    <name type="common">Giant reed</name>
    <name type="synonym">Donax arundinaceus</name>
    <dbReference type="NCBI Taxonomy" id="35708"/>
    <lineage>
        <taxon>Eukaryota</taxon>
        <taxon>Viridiplantae</taxon>
        <taxon>Streptophyta</taxon>
        <taxon>Embryophyta</taxon>
        <taxon>Tracheophyta</taxon>
        <taxon>Spermatophyta</taxon>
        <taxon>Magnoliopsida</taxon>
        <taxon>Liliopsida</taxon>
        <taxon>Poales</taxon>
        <taxon>Poaceae</taxon>
        <taxon>PACMAD clade</taxon>
        <taxon>Arundinoideae</taxon>
        <taxon>Arundineae</taxon>
        <taxon>Arundo</taxon>
    </lineage>
</organism>
<feature type="transmembrane region" description="Helical" evidence="1">
    <location>
        <begin position="21"/>
        <end position="45"/>
    </location>
</feature>
<keyword evidence="1" id="KW-0812">Transmembrane</keyword>
<sequence>MLRIHKKDNRTIITERRTDCLVLVSTLQCSQSCFLPIELFSLMYFRIKLRRRSPVSAPTVMDSLTMNIPSTMPATAYAQ</sequence>
<keyword evidence="1" id="KW-1133">Transmembrane helix</keyword>
<proteinExistence type="predicted"/>